<comment type="caution">
    <text evidence="1">The sequence shown here is derived from an EMBL/GenBank/DDBJ whole genome shotgun (WGS) entry which is preliminary data.</text>
</comment>
<dbReference type="Proteomes" id="UP001549691">
    <property type="component" value="Unassembled WGS sequence"/>
</dbReference>
<organism evidence="1 2">
    <name type="scientific">Uliginosibacterium flavum</name>
    <dbReference type="NCBI Taxonomy" id="1396831"/>
    <lineage>
        <taxon>Bacteria</taxon>
        <taxon>Pseudomonadati</taxon>
        <taxon>Pseudomonadota</taxon>
        <taxon>Betaproteobacteria</taxon>
        <taxon>Rhodocyclales</taxon>
        <taxon>Zoogloeaceae</taxon>
        <taxon>Uliginosibacterium</taxon>
    </lineage>
</organism>
<accession>A0ABV2TQ04</accession>
<evidence type="ECO:0000313" key="2">
    <source>
        <dbReference type="Proteomes" id="UP001549691"/>
    </source>
</evidence>
<proteinExistence type="predicted"/>
<dbReference type="EMBL" id="JBEWZI010000026">
    <property type="protein sequence ID" value="MET7016007.1"/>
    <property type="molecule type" value="Genomic_DNA"/>
</dbReference>
<sequence>MSTVIAQIKWALDLQTMKLVKADRAQHRPGKGRYRCLDERCASDLTVARSKQGRQHFKHFRNSHAEGCVFHDMSKGVHQAAQRVLATQFSEALRRRTPMPLMRFRTMEGDVTVLPFIAAQEVVMEWVCPETGRRIDVALLDAFGKPVLLIEVWHTHAVDIEKRRDLSPYWWIEVEASEVPNSSEVLTVRSHDNLPEQLSQQWEQFELFERGD</sequence>
<reference evidence="1 2" key="1">
    <citation type="submission" date="2024-07" db="EMBL/GenBank/DDBJ databases">
        <title>Uliginosibacterium flavum JJ3220;KACC:17644.</title>
        <authorList>
            <person name="Kim M.K."/>
        </authorList>
    </citation>
    <scope>NUCLEOTIDE SEQUENCE [LARGE SCALE GENOMIC DNA]</scope>
    <source>
        <strain evidence="1 2">KACC:17644</strain>
    </source>
</reference>
<evidence type="ECO:0000313" key="1">
    <source>
        <dbReference type="EMBL" id="MET7016007.1"/>
    </source>
</evidence>
<protein>
    <recommendedName>
        <fullName evidence="3">Competence protein CoiA-like family protein</fullName>
    </recommendedName>
</protein>
<name>A0ABV2TQ04_9RHOO</name>
<keyword evidence="2" id="KW-1185">Reference proteome</keyword>
<dbReference type="RefSeq" id="WP_354602465.1">
    <property type="nucleotide sequence ID" value="NZ_JBEWZI010000026.1"/>
</dbReference>
<gene>
    <name evidence="1" type="ORF">ABXR19_17605</name>
</gene>
<evidence type="ECO:0008006" key="3">
    <source>
        <dbReference type="Google" id="ProtNLM"/>
    </source>
</evidence>